<protein>
    <submittedName>
        <fullName evidence="2">Uncharacterized protein</fullName>
    </submittedName>
</protein>
<evidence type="ECO:0000313" key="2">
    <source>
        <dbReference type="EMBL" id="SMO62276.1"/>
    </source>
</evidence>
<keyword evidence="1" id="KW-0472">Membrane</keyword>
<gene>
    <name evidence="2" type="ORF">SAMN06273567_102591</name>
</gene>
<dbReference type="AlphaFoldDB" id="A0A521CS74"/>
<feature type="transmembrane region" description="Helical" evidence="1">
    <location>
        <begin position="24"/>
        <end position="43"/>
    </location>
</feature>
<sequence length="129" mass="14144">MPDEATGTARGHPRSVPGGYRRTVLLAVVEIVLLLVVLGLLVTRLGAWSAGRRAVPAPAHWTPAHAEVDGETRVLLRHWRPGADGSQVVLEDRLFAAFSADDPAWEARFTEAMSGARFRCSYLEAEEQR</sequence>
<evidence type="ECO:0000313" key="3">
    <source>
        <dbReference type="Proteomes" id="UP000317484"/>
    </source>
</evidence>
<reference evidence="2 3" key="1">
    <citation type="submission" date="2017-05" db="EMBL/GenBank/DDBJ databases">
        <authorList>
            <person name="Varghese N."/>
            <person name="Submissions S."/>
        </authorList>
    </citation>
    <scope>NUCLEOTIDE SEQUENCE [LARGE SCALE GENOMIC DNA]</scope>
    <source>
        <strain evidence="2 3">DSM 46834</strain>
    </source>
</reference>
<keyword evidence="1" id="KW-0812">Transmembrane</keyword>
<dbReference type="Proteomes" id="UP000317484">
    <property type="component" value="Unassembled WGS sequence"/>
</dbReference>
<dbReference type="EMBL" id="FXTJ01000002">
    <property type="protein sequence ID" value="SMO62276.1"/>
    <property type="molecule type" value="Genomic_DNA"/>
</dbReference>
<keyword evidence="1" id="KW-1133">Transmembrane helix</keyword>
<name>A0A521CS74_9ACTN</name>
<accession>A0A521CS74</accession>
<proteinExistence type="predicted"/>
<organism evidence="2 3">
    <name type="scientific">Geodermatophilus aquaeductus</name>
    <dbReference type="NCBI Taxonomy" id="1564161"/>
    <lineage>
        <taxon>Bacteria</taxon>
        <taxon>Bacillati</taxon>
        <taxon>Actinomycetota</taxon>
        <taxon>Actinomycetes</taxon>
        <taxon>Geodermatophilales</taxon>
        <taxon>Geodermatophilaceae</taxon>
        <taxon>Geodermatophilus</taxon>
    </lineage>
</organism>
<keyword evidence="3" id="KW-1185">Reference proteome</keyword>
<evidence type="ECO:0000256" key="1">
    <source>
        <dbReference type="SAM" id="Phobius"/>
    </source>
</evidence>